<evidence type="ECO:0000313" key="4">
    <source>
        <dbReference type="Proteomes" id="UP000075243"/>
    </source>
</evidence>
<keyword evidence="1" id="KW-0539">Nucleus</keyword>
<comment type="subcellular location">
    <subcellularLocation>
        <location evidence="1">Nucleus</location>
    </subcellularLocation>
</comment>
<dbReference type="PANTHER" id="PTHR31669">
    <property type="entry name" value="PROTEIN FAR1-RELATED SEQUENCE 10-RELATED"/>
    <property type="match status" value="1"/>
</dbReference>
<dbReference type="PROSITE" id="PS51257">
    <property type="entry name" value="PROKAR_LIPOPROTEIN"/>
    <property type="match status" value="1"/>
</dbReference>
<evidence type="ECO:0000313" key="3">
    <source>
        <dbReference type="EMBL" id="KYP42705.1"/>
    </source>
</evidence>
<sequence length="125" mass="15193">MIFFFCKNHHPQIVIFSCAIISYKSTDAYKWVLKSFLNVMPINHSKVVVTYGDGIIREAIKYMFPGATYRLCVWHMQKKNDYDNIKNVNFLNDFKIEMYDNLTPEKFKRFWKELVERHRLQENNW</sequence>
<dbReference type="GO" id="GO:0008270">
    <property type="term" value="F:zinc ion binding"/>
    <property type="evidence" value="ECO:0007669"/>
    <property type="project" value="UniProtKB-UniRule"/>
</dbReference>
<protein>
    <recommendedName>
        <fullName evidence="1">Protein FAR1-RELATED SEQUENCE</fullName>
    </recommendedName>
</protein>
<keyword evidence="1" id="KW-0863">Zinc-finger</keyword>
<comment type="similarity">
    <text evidence="1">Belongs to the FHY3/FAR1 family.</text>
</comment>
<dbReference type="EMBL" id="KQ483704">
    <property type="protein sequence ID" value="KYP42705.1"/>
    <property type="molecule type" value="Genomic_DNA"/>
</dbReference>
<organism evidence="3 4">
    <name type="scientific">Cajanus cajan</name>
    <name type="common">Pigeon pea</name>
    <name type="synonym">Cajanus indicus</name>
    <dbReference type="NCBI Taxonomy" id="3821"/>
    <lineage>
        <taxon>Eukaryota</taxon>
        <taxon>Viridiplantae</taxon>
        <taxon>Streptophyta</taxon>
        <taxon>Embryophyta</taxon>
        <taxon>Tracheophyta</taxon>
        <taxon>Spermatophyta</taxon>
        <taxon>Magnoliopsida</taxon>
        <taxon>eudicotyledons</taxon>
        <taxon>Gunneridae</taxon>
        <taxon>Pentapetalae</taxon>
        <taxon>rosids</taxon>
        <taxon>fabids</taxon>
        <taxon>Fabales</taxon>
        <taxon>Fabaceae</taxon>
        <taxon>Papilionoideae</taxon>
        <taxon>50 kb inversion clade</taxon>
        <taxon>NPAAA clade</taxon>
        <taxon>indigoferoid/millettioid clade</taxon>
        <taxon>Phaseoleae</taxon>
        <taxon>Cajanus</taxon>
    </lineage>
</organism>
<dbReference type="InterPro" id="IPR031052">
    <property type="entry name" value="FHY3/FAR1"/>
</dbReference>
<name>A0A151RJS9_CAJCA</name>
<dbReference type="OMA" id="TRNGQWI"/>
<dbReference type="PANTHER" id="PTHR31669:SF292">
    <property type="entry name" value="OS02G0262500 PROTEIN"/>
    <property type="match status" value="1"/>
</dbReference>
<evidence type="ECO:0000259" key="2">
    <source>
        <dbReference type="Pfam" id="PF10551"/>
    </source>
</evidence>
<accession>A0A151RJS9</accession>
<keyword evidence="1" id="KW-0479">Metal-binding</keyword>
<evidence type="ECO:0000256" key="1">
    <source>
        <dbReference type="RuleBase" id="RU367018"/>
    </source>
</evidence>
<dbReference type="Pfam" id="PF10551">
    <property type="entry name" value="MULE"/>
    <property type="match status" value="1"/>
</dbReference>
<feature type="domain" description="MULE transposase" evidence="2">
    <location>
        <begin position="4"/>
        <end position="79"/>
    </location>
</feature>
<keyword evidence="1" id="KW-0862">Zinc</keyword>
<proteinExistence type="inferred from homology"/>
<gene>
    <name evidence="3" type="ORF">KK1_035894</name>
</gene>
<dbReference type="Gramene" id="C.cajan_35948.t">
    <property type="protein sequence ID" value="C.cajan_35948.t.cds1"/>
    <property type="gene ID" value="C.cajan_35948"/>
</dbReference>
<reference evidence="3" key="1">
    <citation type="journal article" date="2012" name="Nat. Biotechnol.">
        <title>Draft genome sequence of pigeonpea (Cajanus cajan), an orphan legume crop of resource-poor farmers.</title>
        <authorList>
            <person name="Varshney R.K."/>
            <person name="Chen W."/>
            <person name="Li Y."/>
            <person name="Bharti A.K."/>
            <person name="Saxena R.K."/>
            <person name="Schlueter J.A."/>
            <person name="Donoghue M.T."/>
            <person name="Azam S."/>
            <person name="Fan G."/>
            <person name="Whaley A.M."/>
            <person name="Farmer A.D."/>
            <person name="Sheridan J."/>
            <person name="Iwata A."/>
            <person name="Tuteja R."/>
            <person name="Penmetsa R.V."/>
            <person name="Wu W."/>
            <person name="Upadhyaya H.D."/>
            <person name="Yang S.P."/>
            <person name="Shah T."/>
            <person name="Saxena K.B."/>
            <person name="Michael T."/>
            <person name="McCombie W.R."/>
            <person name="Yang B."/>
            <person name="Zhang G."/>
            <person name="Yang H."/>
            <person name="Wang J."/>
            <person name="Spillane C."/>
            <person name="Cook D.R."/>
            <person name="May G.D."/>
            <person name="Xu X."/>
            <person name="Jackson S.A."/>
        </authorList>
    </citation>
    <scope>NUCLEOTIDE SEQUENCE [LARGE SCALE GENOMIC DNA]</scope>
</reference>
<dbReference type="InterPro" id="IPR018289">
    <property type="entry name" value="MULE_transposase_dom"/>
</dbReference>
<dbReference type="STRING" id="3821.A0A151RJS9"/>
<comment type="function">
    <text evidence="1">Putative transcription activator involved in regulating light control of development.</text>
</comment>
<dbReference type="Proteomes" id="UP000075243">
    <property type="component" value="Unassembled WGS sequence"/>
</dbReference>
<keyword evidence="4" id="KW-1185">Reference proteome</keyword>
<dbReference type="AlphaFoldDB" id="A0A151RJS9"/>
<dbReference type="GO" id="GO:0005634">
    <property type="term" value="C:nucleus"/>
    <property type="evidence" value="ECO:0007669"/>
    <property type="project" value="UniProtKB-SubCell"/>
</dbReference>
<dbReference type="GO" id="GO:0006355">
    <property type="term" value="P:regulation of DNA-templated transcription"/>
    <property type="evidence" value="ECO:0007669"/>
    <property type="project" value="UniProtKB-UniRule"/>
</dbReference>